<dbReference type="PANTHER" id="PTHR35307">
    <property type="entry name" value="PROTEIN, PUTATIVE-RELATED"/>
    <property type="match status" value="1"/>
</dbReference>
<keyword evidence="1" id="KW-0472">Membrane</keyword>
<feature type="transmembrane region" description="Helical" evidence="1">
    <location>
        <begin position="122"/>
        <end position="141"/>
    </location>
</feature>
<gene>
    <name evidence="2" type="ORF">Sjap_000325</name>
</gene>
<comment type="caution">
    <text evidence="2">The sequence shown here is derived from an EMBL/GenBank/DDBJ whole genome shotgun (WGS) entry which is preliminary data.</text>
</comment>
<evidence type="ECO:0000313" key="2">
    <source>
        <dbReference type="EMBL" id="KAK9152845.1"/>
    </source>
</evidence>
<dbReference type="Proteomes" id="UP001417504">
    <property type="component" value="Unassembled WGS sequence"/>
</dbReference>
<reference evidence="2 3" key="1">
    <citation type="submission" date="2024-01" db="EMBL/GenBank/DDBJ databases">
        <title>Genome assemblies of Stephania.</title>
        <authorList>
            <person name="Yang L."/>
        </authorList>
    </citation>
    <scope>NUCLEOTIDE SEQUENCE [LARGE SCALE GENOMIC DNA]</scope>
    <source>
        <strain evidence="2">QJT</strain>
        <tissue evidence="2">Leaf</tissue>
    </source>
</reference>
<dbReference type="AlphaFoldDB" id="A0AAP0PSC3"/>
<sequence length="343" mass="37535">MAIQRCADHSNSDNSSFSSPVPIIGLYVVGANLVCLLLITRDMYAGFRDRKRWLPCHLFSLNSLTLTLIAIATKLPVDLTTVMPSAQDQLSKLTGTVFLCICLGFFMPSLGSTTYSECMSNMASLTILVITVLVNIGVQMYTGLINSFHREHKIILCCMMLMLAALWNDESSRVDGHLIAQEVGLVIDFIEQIAYTSIKALHRGLEQMFVDMLNEHLIQLPGIILKEINESSPKELEKRVTEAFEVVSKIQPLEGLIQWPFPVGTTITSLVTEASILGADSTTLESNNNAIAVIDANANEIPITENQNGKPFEGASSMLGSIAEGNVSINVSLAKEDEIIQIE</sequence>
<name>A0AAP0PSC3_9MAGN</name>
<keyword evidence="1" id="KW-0812">Transmembrane</keyword>
<organism evidence="2 3">
    <name type="scientific">Stephania japonica</name>
    <dbReference type="NCBI Taxonomy" id="461633"/>
    <lineage>
        <taxon>Eukaryota</taxon>
        <taxon>Viridiplantae</taxon>
        <taxon>Streptophyta</taxon>
        <taxon>Embryophyta</taxon>
        <taxon>Tracheophyta</taxon>
        <taxon>Spermatophyta</taxon>
        <taxon>Magnoliopsida</taxon>
        <taxon>Ranunculales</taxon>
        <taxon>Menispermaceae</taxon>
        <taxon>Menispermoideae</taxon>
        <taxon>Cissampelideae</taxon>
        <taxon>Stephania</taxon>
    </lineage>
</organism>
<evidence type="ECO:0000313" key="3">
    <source>
        <dbReference type="Proteomes" id="UP001417504"/>
    </source>
</evidence>
<keyword evidence="1" id="KW-1133">Transmembrane helix</keyword>
<protein>
    <submittedName>
        <fullName evidence="2">Uncharacterized protein</fullName>
    </submittedName>
</protein>
<feature type="transmembrane region" description="Helical" evidence="1">
    <location>
        <begin position="52"/>
        <end position="73"/>
    </location>
</feature>
<keyword evidence="3" id="KW-1185">Reference proteome</keyword>
<accession>A0AAP0PSC3</accession>
<feature type="transmembrane region" description="Helical" evidence="1">
    <location>
        <begin position="93"/>
        <end position="110"/>
    </location>
</feature>
<dbReference type="EMBL" id="JBBNAE010000001">
    <property type="protein sequence ID" value="KAK9152845.1"/>
    <property type="molecule type" value="Genomic_DNA"/>
</dbReference>
<evidence type="ECO:0000256" key="1">
    <source>
        <dbReference type="SAM" id="Phobius"/>
    </source>
</evidence>
<feature type="transmembrane region" description="Helical" evidence="1">
    <location>
        <begin position="20"/>
        <end position="40"/>
    </location>
</feature>
<proteinExistence type="predicted"/>
<dbReference type="PANTHER" id="PTHR35307:SF4">
    <property type="entry name" value="DUF4220 DOMAIN-CONTAINING PROTEIN"/>
    <property type="match status" value="1"/>
</dbReference>